<dbReference type="VEuPathDB" id="TrichDB:TVAGG3_0269630"/>
<dbReference type="Proteomes" id="UP000001542">
    <property type="component" value="Unassembled WGS sequence"/>
</dbReference>
<dbReference type="RefSeq" id="XP_001322034.1">
    <property type="nucleotide sequence ID" value="XM_001321999.1"/>
</dbReference>
<dbReference type="KEGG" id="tva:4767738"/>
<evidence type="ECO:0000313" key="1">
    <source>
        <dbReference type="EMBL" id="EAY09811.1"/>
    </source>
</evidence>
<dbReference type="EMBL" id="DS113350">
    <property type="protein sequence ID" value="EAY09811.1"/>
    <property type="molecule type" value="Genomic_DNA"/>
</dbReference>
<gene>
    <name evidence="1" type="ORF">TVAG_138050</name>
</gene>
<organism evidence="1 2">
    <name type="scientific">Trichomonas vaginalis (strain ATCC PRA-98 / G3)</name>
    <dbReference type="NCBI Taxonomy" id="412133"/>
    <lineage>
        <taxon>Eukaryota</taxon>
        <taxon>Metamonada</taxon>
        <taxon>Parabasalia</taxon>
        <taxon>Trichomonadida</taxon>
        <taxon>Trichomonadidae</taxon>
        <taxon>Trichomonas</taxon>
    </lineage>
</organism>
<sequence>MNDAPDSKADESFHTEVTLAAPFGVLAGNEKADPTLSYTSEKEGDKLMFPKFAGWIPKKVGVYALSDLTNEADLTNEPDNSKGHNCRHCN</sequence>
<dbReference type="AlphaFoldDB" id="A2EC36"/>
<protein>
    <submittedName>
        <fullName evidence="1">Uncharacterized protein</fullName>
    </submittedName>
</protein>
<evidence type="ECO:0000313" key="2">
    <source>
        <dbReference type="Proteomes" id="UP000001542"/>
    </source>
</evidence>
<proteinExistence type="predicted"/>
<reference evidence="1" key="1">
    <citation type="submission" date="2006-10" db="EMBL/GenBank/DDBJ databases">
        <authorList>
            <person name="Amadeo P."/>
            <person name="Zhao Q."/>
            <person name="Wortman J."/>
            <person name="Fraser-Liggett C."/>
            <person name="Carlton J."/>
        </authorList>
    </citation>
    <scope>NUCLEOTIDE SEQUENCE</scope>
    <source>
        <strain evidence="1">G3</strain>
    </source>
</reference>
<accession>A2EC36</accession>
<reference evidence="1" key="2">
    <citation type="journal article" date="2007" name="Science">
        <title>Draft genome sequence of the sexually transmitted pathogen Trichomonas vaginalis.</title>
        <authorList>
            <person name="Carlton J.M."/>
            <person name="Hirt R.P."/>
            <person name="Silva J.C."/>
            <person name="Delcher A.L."/>
            <person name="Schatz M."/>
            <person name="Zhao Q."/>
            <person name="Wortman J.R."/>
            <person name="Bidwell S.L."/>
            <person name="Alsmark U.C.M."/>
            <person name="Besteiro S."/>
            <person name="Sicheritz-Ponten T."/>
            <person name="Noel C.J."/>
            <person name="Dacks J.B."/>
            <person name="Foster P.G."/>
            <person name="Simillion C."/>
            <person name="Van de Peer Y."/>
            <person name="Miranda-Saavedra D."/>
            <person name="Barton G.J."/>
            <person name="Westrop G.D."/>
            <person name="Mueller S."/>
            <person name="Dessi D."/>
            <person name="Fiori P.L."/>
            <person name="Ren Q."/>
            <person name="Paulsen I."/>
            <person name="Zhang H."/>
            <person name="Bastida-Corcuera F.D."/>
            <person name="Simoes-Barbosa A."/>
            <person name="Brown M.T."/>
            <person name="Hayes R.D."/>
            <person name="Mukherjee M."/>
            <person name="Okumura C.Y."/>
            <person name="Schneider R."/>
            <person name="Smith A.J."/>
            <person name="Vanacova S."/>
            <person name="Villalvazo M."/>
            <person name="Haas B.J."/>
            <person name="Pertea M."/>
            <person name="Feldblyum T.V."/>
            <person name="Utterback T.R."/>
            <person name="Shu C.L."/>
            <person name="Osoegawa K."/>
            <person name="de Jong P.J."/>
            <person name="Hrdy I."/>
            <person name="Horvathova L."/>
            <person name="Zubacova Z."/>
            <person name="Dolezal P."/>
            <person name="Malik S.B."/>
            <person name="Logsdon J.M. Jr."/>
            <person name="Henze K."/>
            <person name="Gupta A."/>
            <person name="Wang C.C."/>
            <person name="Dunne R.L."/>
            <person name="Upcroft J.A."/>
            <person name="Upcroft P."/>
            <person name="White O."/>
            <person name="Salzberg S.L."/>
            <person name="Tang P."/>
            <person name="Chiu C.-H."/>
            <person name="Lee Y.-S."/>
            <person name="Embley T.M."/>
            <person name="Coombs G.H."/>
            <person name="Mottram J.C."/>
            <person name="Tachezy J."/>
            <person name="Fraser-Liggett C.M."/>
            <person name="Johnson P.J."/>
        </authorList>
    </citation>
    <scope>NUCLEOTIDE SEQUENCE [LARGE SCALE GENOMIC DNA]</scope>
    <source>
        <strain evidence="1">G3</strain>
    </source>
</reference>
<dbReference type="InParanoid" id="A2EC36"/>
<name>A2EC36_TRIV3</name>
<keyword evidence="2" id="KW-1185">Reference proteome</keyword>
<dbReference type="VEuPathDB" id="TrichDB:TVAG_138050"/>